<accession>A0AA38CQ99</accession>
<evidence type="ECO:0000256" key="1">
    <source>
        <dbReference type="SAM" id="MobiDB-lite"/>
    </source>
</evidence>
<dbReference type="Proteomes" id="UP001157161">
    <property type="component" value="Unassembled WGS sequence"/>
</dbReference>
<feature type="region of interest" description="Disordered" evidence="1">
    <location>
        <begin position="1"/>
        <end position="54"/>
    </location>
</feature>
<reference evidence="2" key="2">
    <citation type="submission" date="2023-02" db="EMBL/GenBank/DDBJ databases">
        <authorList>
            <person name="Sun Q."/>
            <person name="Mori K."/>
        </authorList>
    </citation>
    <scope>NUCLEOTIDE SEQUENCE</scope>
    <source>
        <strain evidence="2">NBRC 112290</strain>
    </source>
</reference>
<feature type="compositionally biased region" description="Acidic residues" evidence="1">
    <location>
        <begin position="86"/>
        <end position="96"/>
    </location>
</feature>
<feature type="compositionally biased region" description="Basic and acidic residues" evidence="1">
    <location>
        <begin position="9"/>
        <end position="27"/>
    </location>
</feature>
<feature type="region of interest" description="Disordered" evidence="1">
    <location>
        <begin position="69"/>
        <end position="96"/>
    </location>
</feature>
<keyword evidence="3" id="KW-1185">Reference proteome</keyword>
<protein>
    <submittedName>
        <fullName evidence="2">Uncharacterized protein</fullName>
    </submittedName>
</protein>
<reference evidence="2" key="1">
    <citation type="journal article" date="2014" name="Int. J. Syst. Evol. Microbiol.">
        <title>Complete genome sequence of Corynebacterium casei LMG S-19264T (=DSM 44701T), isolated from a smear-ripened cheese.</title>
        <authorList>
            <consortium name="US DOE Joint Genome Institute (JGI-PGF)"/>
            <person name="Walter F."/>
            <person name="Albersmeier A."/>
            <person name="Kalinowski J."/>
            <person name="Ruckert C."/>
        </authorList>
    </citation>
    <scope>NUCLEOTIDE SEQUENCE</scope>
    <source>
        <strain evidence="2">NBRC 112290</strain>
    </source>
</reference>
<sequence length="239" mass="26088">MTTPNSVNRPHDTGARTSDTDRPKLDDLDLDGPEVDGPDHGSQGGGRDAVIDTDDVDLLLTDPYGPFELADAEDLTADRDSFGLPYDDEDEDEDDFDGSVADAVDRTAPLTDDAAVLTFVRAMVQTAFVERWWLLLLDERGVPLPTIPQIEAPLTFGEREADEMASMLESLGEHLGLPDLVLVWELPRTGSGEAQARASLLSAAIRRRGGVVPRQVLVRRRRDVTMWRAPEAAENSPAA</sequence>
<dbReference type="RefSeq" id="WP_284250888.1">
    <property type="nucleotide sequence ID" value="NZ_BSUM01000001.1"/>
</dbReference>
<name>A0AA38CQ99_9MICO</name>
<dbReference type="EMBL" id="BSUM01000001">
    <property type="protein sequence ID" value="GMA32183.1"/>
    <property type="molecule type" value="Genomic_DNA"/>
</dbReference>
<proteinExistence type="predicted"/>
<comment type="caution">
    <text evidence="2">The sequence shown here is derived from an EMBL/GenBank/DDBJ whole genome shotgun (WGS) entry which is preliminary data.</text>
</comment>
<gene>
    <name evidence="2" type="ORF">GCM10025875_21750</name>
</gene>
<dbReference type="AlphaFoldDB" id="A0AA38CQ99"/>
<organism evidence="2 3">
    <name type="scientific">Litorihabitans aurantiacus</name>
    <dbReference type="NCBI Taxonomy" id="1930061"/>
    <lineage>
        <taxon>Bacteria</taxon>
        <taxon>Bacillati</taxon>
        <taxon>Actinomycetota</taxon>
        <taxon>Actinomycetes</taxon>
        <taxon>Micrococcales</taxon>
        <taxon>Beutenbergiaceae</taxon>
        <taxon>Litorihabitans</taxon>
    </lineage>
</organism>
<evidence type="ECO:0000313" key="3">
    <source>
        <dbReference type="Proteomes" id="UP001157161"/>
    </source>
</evidence>
<evidence type="ECO:0000313" key="2">
    <source>
        <dbReference type="EMBL" id="GMA32183.1"/>
    </source>
</evidence>